<evidence type="ECO:0000313" key="13">
    <source>
        <dbReference type="Proteomes" id="UP000008815"/>
    </source>
</evidence>
<keyword evidence="3" id="KW-0645">Protease</keyword>
<evidence type="ECO:0000256" key="2">
    <source>
        <dbReference type="ARBA" id="ARBA00022645"/>
    </source>
</evidence>
<evidence type="ECO:0000256" key="3">
    <source>
        <dbReference type="ARBA" id="ARBA00022670"/>
    </source>
</evidence>
<dbReference type="GO" id="GO:0006508">
    <property type="term" value="P:proteolysis"/>
    <property type="evidence" value="ECO:0007669"/>
    <property type="project" value="UniProtKB-KW"/>
</dbReference>
<dbReference type="PANTHER" id="PTHR32282">
    <property type="entry name" value="BINDING PROTEIN TRANSPEPTIDASE, PUTATIVE-RELATED"/>
    <property type="match status" value="1"/>
</dbReference>
<dbReference type="EC" id="2.4.99.28" evidence="7"/>
<dbReference type="RefSeq" id="WP_012212771.1">
    <property type="nucleotide sequence ID" value="NC_010084.1"/>
</dbReference>
<dbReference type="HOGENOM" id="CLU_012369_0_0_4"/>
<proteinExistence type="predicted"/>
<feature type="transmembrane region" description="Helical" evidence="10">
    <location>
        <begin position="21"/>
        <end position="41"/>
    </location>
</feature>
<dbReference type="Proteomes" id="UP000008815">
    <property type="component" value="Chromosome 1"/>
</dbReference>
<dbReference type="InterPro" id="IPR023346">
    <property type="entry name" value="Lysozyme-like_dom_sf"/>
</dbReference>
<dbReference type="GO" id="GO:0008955">
    <property type="term" value="F:peptidoglycan glycosyltransferase activity"/>
    <property type="evidence" value="ECO:0007669"/>
    <property type="project" value="UniProtKB-EC"/>
</dbReference>
<keyword evidence="6" id="KW-0511">Multifunctional enzyme</keyword>
<dbReference type="Gene3D" id="3.40.710.10">
    <property type="entry name" value="DD-peptidase/beta-lactamase superfamily"/>
    <property type="match status" value="1"/>
</dbReference>
<dbReference type="InterPro" id="IPR012338">
    <property type="entry name" value="Beta-lactam/transpept-like"/>
</dbReference>
<keyword evidence="3" id="KW-0378">Hydrolase</keyword>
<accession>A0A0H3KLX4</accession>
<dbReference type="GO" id="GO:0009252">
    <property type="term" value="P:peptidoglycan biosynthetic process"/>
    <property type="evidence" value="ECO:0007669"/>
    <property type="project" value="TreeGrafter"/>
</dbReference>
<keyword evidence="10" id="KW-0472">Membrane</keyword>
<dbReference type="eggNOG" id="COG0744">
    <property type="taxonomic scope" value="Bacteria"/>
</dbReference>
<dbReference type="AlphaFoldDB" id="A0A0H3KLX4"/>
<dbReference type="KEGG" id="bmj:BMULJ_02624"/>
<feature type="domain" description="Glycosyl transferase family 51" evidence="11">
    <location>
        <begin position="150"/>
        <end position="303"/>
    </location>
</feature>
<dbReference type="Pfam" id="PF00912">
    <property type="entry name" value="Transgly"/>
    <property type="match status" value="1"/>
</dbReference>
<dbReference type="InterPro" id="IPR001264">
    <property type="entry name" value="Glyco_trans_51"/>
</dbReference>
<keyword evidence="10" id="KW-0812">Transmembrane</keyword>
<comment type="pathway">
    <text evidence="1">Cell wall biogenesis; peptidoglycan biosynthesis.</text>
</comment>
<comment type="catalytic activity">
    <reaction evidence="8">
        <text>[GlcNAc-(1-&gt;4)-Mur2Ac(oyl-L-Ala-gamma-D-Glu-L-Lys-D-Ala-D-Ala)](n)-di-trans,octa-cis-undecaprenyl diphosphate + beta-D-GlcNAc-(1-&gt;4)-Mur2Ac(oyl-L-Ala-gamma-D-Glu-L-Lys-D-Ala-D-Ala)-di-trans,octa-cis-undecaprenyl diphosphate = [GlcNAc-(1-&gt;4)-Mur2Ac(oyl-L-Ala-gamma-D-Glu-L-Lys-D-Ala-D-Ala)](n+1)-di-trans,octa-cis-undecaprenyl diphosphate + di-trans,octa-cis-undecaprenyl diphosphate + H(+)</text>
        <dbReference type="Rhea" id="RHEA:23708"/>
        <dbReference type="Rhea" id="RHEA-COMP:9602"/>
        <dbReference type="Rhea" id="RHEA-COMP:9603"/>
        <dbReference type="ChEBI" id="CHEBI:15378"/>
        <dbReference type="ChEBI" id="CHEBI:58405"/>
        <dbReference type="ChEBI" id="CHEBI:60033"/>
        <dbReference type="ChEBI" id="CHEBI:78435"/>
        <dbReference type="EC" id="2.4.99.28"/>
    </reaction>
</comment>
<evidence type="ECO:0000259" key="11">
    <source>
        <dbReference type="Pfam" id="PF00912"/>
    </source>
</evidence>
<dbReference type="STRING" id="395019.BMULJ_02624"/>
<dbReference type="InterPro" id="IPR050396">
    <property type="entry name" value="Glycosyltr_51/Transpeptidase"/>
</dbReference>
<reference evidence="12 13" key="1">
    <citation type="submission" date="2007-04" db="EMBL/GenBank/DDBJ databases">
        <title>Complete genome sequence of Burkholderia multivorans ATCC 17616.</title>
        <authorList>
            <person name="Ohtsubo Y."/>
            <person name="Yamashita A."/>
            <person name="Kurokawa K."/>
            <person name="Takami H."/>
            <person name="Yuhara S."/>
            <person name="Nishiyama E."/>
            <person name="Endo R."/>
            <person name="Miyazaki R."/>
            <person name="Ono A."/>
            <person name="Yano K."/>
            <person name="Ito M."/>
            <person name="Sota M."/>
            <person name="Yuji N."/>
            <person name="Hattori M."/>
            <person name="Tsuda M."/>
        </authorList>
    </citation>
    <scope>NUCLEOTIDE SEQUENCE [LARGE SCALE GENOMIC DNA]</scope>
    <source>
        <strain evidence="13">ATCC 17616 / 249</strain>
    </source>
</reference>
<keyword evidence="2 12" id="KW-0121">Carboxypeptidase</keyword>
<evidence type="ECO:0000256" key="1">
    <source>
        <dbReference type="ARBA" id="ARBA00004752"/>
    </source>
</evidence>
<evidence type="ECO:0000256" key="9">
    <source>
        <dbReference type="SAM" id="MobiDB-lite"/>
    </source>
</evidence>
<name>A0A0H3KLX4_BURM1</name>
<dbReference type="SUPFAM" id="SSF56601">
    <property type="entry name" value="beta-lactamase/transpeptidase-like"/>
    <property type="match status" value="1"/>
</dbReference>
<organism evidence="12 13">
    <name type="scientific">Burkholderia multivorans (strain ATCC 17616 / 249)</name>
    <dbReference type="NCBI Taxonomy" id="395019"/>
    <lineage>
        <taxon>Bacteria</taxon>
        <taxon>Pseudomonadati</taxon>
        <taxon>Pseudomonadota</taxon>
        <taxon>Betaproteobacteria</taxon>
        <taxon>Burkholderiales</taxon>
        <taxon>Burkholderiaceae</taxon>
        <taxon>Burkholderia</taxon>
        <taxon>Burkholderia cepacia complex</taxon>
    </lineage>
</organism>
<dbReference type="KEGG" id="bmu:Bmul_0636"/>
<dbReference type="PANTHER" id="PTHR32282:SF24">
    <property type="entry name" value="GLYCOSYL TRANSFERASE FAMILY 51 DOMAIN-CONTAINING PROTEIN"/>
    <property type="match status" value="1"/>
</dbReference>
<dbReference type="GO" id="GO:0030288">
    <property type="term" value="C:outer membrane-bounded periplasmic space"/>
    <property type="evidence" value="ECO:0007669"/>
    <property type="project" value="TreeGrafter"/>
</dbReference>
<keyword evidence="5" id="KW-0808">Transferase</keyword>
<evidence type="ECO:0000256" key="10">
    <source>
        <dbReference type="SAM" id="Phobius"/>
    </source>
</evidence>
<evidence type="ECO:0000256" key="5">
    <source>
        <dbReference type="ARBA" id="ARBA00022679"/>
    </source>
</evidence>
<keyword evidence="4" id="KW-0328">Glycosyltransferase</keyword>
<evidence type="ECO:0000313" key="12">
    <source>
        <dbReference type="EMBL" id="BAG44514.1"/>
    </source>
</evidence>
<dbReference type="SUPFAM" id="SSF53955">
    <property type="entry name" value="Lysozyme-like"/>
    <property type="match status" value="1"/>
</dbReference>
<feature type="region of interest" description="Disordered" evidence="9">
    <location>
        <begin position="1012"/>
        <end position="1035"/>
    </location>
</feature>
<evidence type="ECO:0000256" key="6">
    <source>
        <dbReference type="ARBA" id="ARBA00023268"/>
    </source>
</evidence>
<gene>
    <name evidence="12" type="ordered locus">BMULJ_02624</name>
</gene>
<sequence length="1035" mass="114259">MNRPLNRILPRVTGTASVWTWVKWSLLAALLIAVAIIARVVQTEIETSRLQAHYLSELTRDIGYTVEAGASDHIRFPANGPYDRRLGYALIPEFQQRLLARGFVVGKQAHDSARMISLAEHGLFLPYAEKDQTGLMLFDSTGSPLFASVSPQRVYADFDTVPRVVVDSLLFIEDRYLLDANEPNRNPAIDWGRFSRALADQALHVVNHHQARPGGSTLATQIEKFRHSPDGRTSTPPEKLRQIASASIRAYLNGPQTMLARRTIVVRYLNSVPLAARPHIGEITGIGDGLAAWYGRDFNDVNRILAAPTTGDNIDERGETFRQVLSLIIAQRAPSYFLNRGYPALQRLTDSYLRLLANGGVISPALRDAALAAHIELSAPPAAARVQSFVSRKAITSARASLLAALGISDLYQLDQLDLEATSTLDNGVQRAVAERLAQASTRDGAQAAGLYGFEMLAPKDDPSHLTYSFTLYEHRNGANLLRVQTDSVNQPFDVNRGGRINLGSTAKLRTLITYLQIVADLHARYGHLSNAELARVKPDPIDGLSRWALDYLSHTRDRSLQAMLDAAVERKYSASPDVFYTGGGAQVFSNFEKSDNGRIMTLHTAFEHSVNLVFVRLMRDIVHYEMVQTAGPSSSWLGDPEQRKQYLQQFVDGESKVYVKRYYTRYAGKSPDDALALMLQDVRKSPPKIATVLRSVAPNESLAWFDAQMRKQLKGTPAASLSDDDLAALYAKYAIDRFNLNDRGYIASVHPLALWTLNYLRAHPDAPLDDVLRDSRDARFYTYSWLYKTRYHATQDRRIRRMVELRAYGAITKAWRALGYPFAEVTPSYAAAIGASGDQPDALAKLIGLIANGGDKAPTETITRLDFAKGTPYETRFVRAPAQPQPMLSPEIVNVARTLLRDVVLNGTARRLAGGLTLPDGKTLPVYGKTGTGDQRFNVYARGARLIESRKVNRSGTFVFVIGDRFFGVLTATAHEPYAARYDFTSAMAVQLLKSMAPALAPLIERPANAGVRTAGPAPQAELPAQNGRATQPS</sequence>
<evidence type="ECO:0000256" key="8">
    <source>
        <dbReference type="ARBA" id="ARBA00049902"/>
    </source>
</evidence>
<dbReference type="Gene3D" id="1.10.3810.10">
    <property type="entry name" value="Biosynthetic peptidoglycan transglycosylase-like"/>
    <property type="match status" value="1"/>
</dbReference>
<evidence type="ECO:0000256" key="4">
    <source>
        <dbReference type="ARBA" id="ARBA00022676"/>
    </source>
</evidence>
<keyword evidence="13" id="KW-1185">Reference proteome</keyword>
<dbReference type="InterPro" id="IPR036950">
    <property type="entry name" value="PBP_transglycosylase"/>
</dbReference>
<evidence type="ECO:0000256" key="7">
    <source>
        <dbReference type="ARBA" id="ARBA00044770"/>
    </source>
</evidence>
<dbReference type="EMBL" id="AP009385">
    <property type="protein sequence ID" value="BAG44514.1"/>
    <property type="molecule type" value="Genomic_DNA"/>
</dbReference>
<dbReference type="GO" id="GO:0004180">
    <property type="term" value="F:carboxypeptidase activity"/>
    <property type="evidence" value="ECO:0007669"/>
    <property type="project" value="UniProtKB-KW"/>
</dbReference>
<keyword evidence="10" id="KW-1133">Transmembrane helix</keyword>
<protein>
    <recommendedName>
        <fullName evidence="7">peptidoglycan glycosyltransferase</fullName>
        <ecNumber evidence="7">2.4.99.28</ecNumber>
    </recommendedName>
</protein>
<dbReference type="eggNOG" id="COG0768">
    <property type="taxonomic scope" value="Bacteria"/>
</dbReference>